<proteinExistence type="predicted"/>
<keyword evidence="2" id="KW-0489">Methyltransferase</keyword>
<accession>A0A173LWB1</accession>
<dbReference type="OrthoDB" id="9781391at2"/>
<dbReference type="GO" id="GO:0160107">
    <property type="term" value="F:tRNA (adenine(58)-N1)-methyltransferase activity"/>
    <property type="evidence" value="ECO:0007669"/>
    <property type="project" value="InterPro"/>
</dbReference>
<dbReference type="RefSeq" id="WP_096381198.1">
    <property type="nucleotide sequence ID" value="NZ_AP017457.1"/>
</dbReference>
<dbReference type="PROSITE" id="PS51620">
    <property type="entry name" value="SAM_TRM61"/>
    <property type="match status" value="1"/>
</dbReference>
<dbReference type="Gene3D" id="3.10.330.20">
    <property type="match status" value="1"/>
</dbReference>
<gene>
    <name evidence="2" type="ORF">AUMI_15950</name>
</gene>
<dbReference type="PANTHER" id="PTHR12133">
    <property type="entry name" value="TRNA (ADENINE(58)-N(1))-METHYLTRANSFERASE"/>
    <property type="match status" value="1"/>
</dbReference>
<dbReference type="Proteomes" id="UP000243847">
    <property type="component" value="Chromosome sequence1"/>
</dbReference>
<evidence type="ECO:0000313" key="2">
    <source>
        <dbReference type="EMBL" id="BAU99137.1"/>
    </source>
</evidence>
<dbReference type="EMBL" id="AP017457">
    <property type="protein sequence ID" value="BAU99137.1"/>
    <property type="molecule type" value="Genomic_DNA"/>
</dbReference>
<feature type="region of interest" description="Disordered" evidence="1">
    <location>
        <begin position="288"/>
        <end position="335"/>
    </location>
</feature>
<dbReference type="GeneID" id="80451786"/>
<feature type="compositionally biased region" description="Polar residues" evidence="1">
    <location>
        <begin position="319"/>
        <end position="335"/>
    </location>
</feature>
<name>A0A173LWB1_9MICO</name>
<dbReference type="SUPFAM" id="SSF53335">
    <property type="entry name" value="S-adenosyl-L-methionine-dependent methyltransferases"/>
    <property type="match status" value="1"/>
</dbReference>
<dbReference type="AlphaFoldDB" id="A0A173LWB1"/>
<dbReference type="InterPro" id="IPR049470">
    <property type="entry name" value="TRM61_C"/>
</dbReference>
<dbReference type="Gene3D" id="3.40.50.150">
    <property type="entry name" value="Vaccinia Virus protein VP39"/>
    <property type="match status" value="1"/>
</dbReference>
<reference evidence="2 3" key="1">
    <citation type="journal article" date="2016" name="Genome Announc.">
        <title>Complete Genome Sequence of Aurantimicrobium minutum Type Strain KNCT, a Planktonic Ultramicrobacterium Isolated from River Water.</title>
        <authorList>
            <person name="Nakai R."/>
            <person name="Fujisawa T."/>
            <person name="Nakamura Y."/>
            <person name="Nishide H."/>
            <person name="Uchiyama I."/>
            <person name="Baba T."/>
            <person name="Toyoda A."/>
            <person name="Fujiyama A."/>
            <person name="Naganuma T."/>
            <person name="Niki H."/>
        </authorList>
    </citation>
    <scope>NUCLEOTIDE SEQUENCE [LARGE SCALE GENOMIC DNA]</scope>
    <source>
        <strain evidence="2 3">KNC</strain>
    </source>
</reference>
<evidence type="ECO:0000313" key="3">
    <source>
        <dbReference type="Proteomes" id="UP000243847"/>
    </source>
</evidence>
<dbReference type="GO" id="GO:0031515">
    <property type="term" value="C:tRNA (m1A) methyltransferase complex"/>
    <property type="evidence" value="ECO:0007669"/>
    <property type="project" value="InterPro"/>
</dbReference>
<dbReference type="Pfam" id="PF08704">
    <property type="entry name" value="GCD14"/>
    <property type="match status" value="1"/>
</dbReference>
<dbReference type="GO" id="GO:0030488">
    <property type="term" value="P:tRNA methylation"/>
    <property type="evidence" value="ECO:0007669"/>
    <property type="project" value="InterPro"/>
</dbReference>
<evidence type="ECO:0000256" key="1">
    <source>
        <dbReference type="SAM" id="MobiDB-lite"/>
    </source>
</evidence>
<organism evidence="2 3">
    <name type="scientific">Aurantimicrobium minutum</name>
    <dbReference type="NCBI Taxonomy" id="708131"/>
    <lineage>
        <taxon>Bacteria</taxon>
        <taxon>Bacillati</taxon>
        <taxon>Actinomycetota</taxon>
        <taxon>Actinomycetes</taxon>
        <taxon>Micrococcales</taxon>
        <taxon>Microbacteriaceae</taxon>
        <taxon>Aurantimicrobium</taxon>
    </lineage>
</organism>
<dbReference type="KEGG" id="amin:AUMI_15950"/>
<dbReference type="CDD" id="cd02440">
    <property type="entry name" value="AdoMet_MTases"/>
    <property type="match status" value="1"/>
</dbReference>
<dbReference type="Pfam" id="PF14801">
    <property type="entry name" value="TrmI-like_N"/>
    <property type="match status" value="1"/>
</dbReference>
<dbReference type="InterPro" id="IPR014816">
    <property type="entry name" value="tRNA_MeTrfase_Gcd14"/>
</dbReference>
<dbReference type="InterPro" id="IPR029063">
    <property type="entry name" value="SAM-dependent_MTases_sf"/>
</dbReference>
<dbReference type="FunFam" id="3.40.50.150:FF:000019">
    <property type="entry name" value="tRNA (adenine(58)-N(1))-methyltransferase TrmI"/>
    <property type="match status" value="1"/>
</dbReference>
<protein>
    <submittedName>
        <fullName evidence="2">RNA methyltransferase</fullName>
    </submittedName>
</protein>
<sequence length="335" mass="36599">MNHDVSPRYLPGPLRAGDRCQLTDPKGKINTVSLKPGDEFHTHRGVIKHDDIIGLPDASVVLNSSGIEYLVMRPLLVDFVMSMPRGAAIIYPKEAQAILGQADIFPGARVVEAGVGSGALSLWLLRAIGPQGHLYSFERREEFAEIAELNVATFHGFTPENWTVTVGDLQDALPKTVRPGEADRVVLDMLAPWECVDMVAEALVPGGVVLMYVATVTQLSRVVEALRATGQFTHPQSSETIVRGWHVEGLAVRPEHRMIGHTAFLVTARKLAPGAYLPDLKRRASKSDFSDEDMEAWTPGILGGREISPKSLRKRVRNATESAELSQSSDSQPEV</sequence>
<dbReference type="PANTHER" id="PTHR12133:SF1">
    <property type="entry name" value="TRNA (ADENINE(58)-N(1))-METHYLTRANSFERASE, MITOCHONDRIAL"/>
    <property type="match status" value="1"/>
</dbReference>
<keyword evidence="2" id="KW-0808">Transferase</keyword>